<sequence>MVRKIVMRRMWSLLIKDLAKEMIMIQTTLVPWWKRELLLKIILMRRQTLQERFLTTCLDPQAKEHLKTMILCCPKKTKSQDLMKLLRMRMEKYLMTWKRFQVLLSLTFPA</sequence>
<gene>
    <name evidence="1" type="ORF">V8G54_024305</name>
</gene>
<keyword evidence="2" id="KW-1185">Reference proteome</keyword>
<organism evidence="1 2">
    <name type="scientific">Vigna mungo</name>
    <name type="common">Black gram</name>
    <name type="synonym">Phaseolus mungo</name>
    <dbReference type="NCBI Taxonomy" id="3915"/>
    <lineage>
        <taxon>Eukaryota</taxon>
        <taxon>Viridiplantae</taxon>
        <taxon>Streptophyta</taxon>
        <taxon>Embryophyta</taxon>
        <taxon>Tracheophyta</taxon>
        <taxon>Spermatophyta</taxon>
        <taxon>Magnoliopsida</taxon>
        <taxon>eudicotyledons</taxon>
        <taxon>Gunneridae</taxon>
        <taxon>Pentapetalae</taxon>
        <taxon>rosids</taxon>
        <taxon>fabids</taxon>
        <taxon>Fabales</taxon>
        <taxon>Fabaceae</taxon>
        <taxon>Papilionoideae</taxon>
        <taxon>50 kb inversion clade</taxon>
        <taxon>NPAAA clade</taxon>
        <taxon>indigoferoid/millettioid clade</taxon>
        <taxon>Phaseoleae</taxon>
        <taxon>Vigna</taxon>
    </lineage>
</organism>
<evidence type="ECO:0000313" key="1">
    <source>
        <dbReference type="EMBL" id="WVZ03499.1"/>
    </source>
</evidence>
<protein>
    <submittedName>
        <fullName evidence="1">Uncharacterized protein</fullName>
    </submittedName>
</protein>
<reference evidence="1 2" key="1">
    <citation type="journal article" date="2023" name="Life. Sci Alliance">
        <title>Evolutionary insights into 3D genome organization and epigenetic landscape of Vigna mungo.</title>
        <authorList>
            <person name="Junaid A."/>
            <person name="Singh B."/>
            <person name="Bhatia S."/>
        </authorList>
    </citation>
    <scope>NUCLEOTIDE SEQUENCE [LARGE SCALE GENOMIC DNA]</scope>
    <source>
        <strain evidence="1">Urdbean</strain>
    </source>
</reference>
<proteinExistence type="predicted"/>
<dbReference type="Proteomes" id="UP001374535">
    <property type="component" value="Chromosome 7"/>
</dbReference>
<dbReference type="EMBL" id="CP144694">
    <property type="protein sequence ID" value="WVZ03499.1"/>
    <property type="molecule type" value="Genomic_DNA"/>
</dbReference>
<accession>A0AAQ3RT30</accession>
<evidence type="ECO:0000313" key="2">
    <source>
        <dbReference type="Proteomes" id="UP001374535"/>
    </source>
</evidence>
<name>A0AAQ3RT30_VIGMU</name>
<dbReference type="AlphaFoldDB" id="A0AAQ3RT30"/>